<name>A0ABT1LPQ2_9MICC</name>
<accession>A0ABT1LPQ2</accession>
<proteinExistence type="predicted"/>
<gene>
    <name evidence="1" type="ORF">NFC73_09340</name>
</gene>
<evidence type="ECO:0000313" key="2">
    <source>
        <dbReference type="Proteomes" id="UP001524318"/>
    </source>
</evidence>
<dbReference type="RefSeq" id="WP_254749568.1">
    <property type="nucleotide sequence ID" value="NZ_JANCLV010000005.1"/>
</dbReference>
<sequence>MIKRIKKALFFLRRPVRDSVRDDRREFNGQLLERQREDVFVLLHQQMGGMN</sequence>
<evidence type="ECO:0000313" key="1">
    <source>
        <dbReference type="EMBL" id="MCP8999931.1"/>
    </source>
</evidence>
<organism evidence="1 2">
    <name type="scientific">Pseudarthrobacter humi</name>
    <dbReference type="NCBI Taxonomy" id="2952523"/>
    <lineage>
        <taxon>Bacteria</taxon>
        <taxon>Bacillati</taxon>
        <taxon>Actinomycetota</taxon>
        <taxon>Actinomycetes</taxon>
        <taxon>Micrococcales</taxon>
        <taxon>Micrococcaceae</taxon>
        <taxon>Pseudarthrobacter</taxon>
    </lineage>
</organism>
<keyword evidence="2" id="KW-1185">Reference proteome</keyword>
<dbReference type="Proteomes" id="UP001524318">
    <property type="component" value="Unassembled WGS sequence"/>
</dbReference>
<comment type="caution">
    <text evidence="1">The sequence shown here is derived from an EMBL/GenBank/DDBJ whole genome shotgun (WGS) entry which is preliminary data.</text>
</comment>
<protein>
    <submittedName>
        <fullName evidence="1">Uncharacterized protein</fullName>
    </submittedName>
</protein>
<reference evidence="1 2" key="1">
    <citation type="submission" date="2022-06" db="EMBL/GenBank/DDBJ databases">
        <title>Pseudarthrobacter sp. strain RMG13 Genome sequencing and assembly.</title>
        <authorList>
            <person name="Kim I."/>
        </authorList>
    </citation>
    <scope>NUCLEOTIDE SEQUENCE [LARGE SCALE GENOMIC DNA]</scope>
    <source>
        <strain evidence="1 2">RMG13</strain>
    </source>
</reference>
<dbReference type="EMBL" id="JANCLV010000005">
    <property type="protein sequence ID" value="MCP8999931.1"/>
    <property type="molecule type" value="Genomic_DNA"/>
</dbReference>